<dbReference type="InterPro" id="IPR057476">
    <property type="entry name" value="Cux_N"/>
</dbReference>
<dbReference type="GO" id="GO:0000139">
    <property type="term" value="C:Golgi membrane"/>
    <property type="evidence" value="ECO:0007669"/>
    <property type="project" value="UniProtKB-SubCell"/>
</dbReference>
<feature type="domain" description="Cux N-terminal" evidence="14">
    <location>
        <begin position="4"/>
        <end position="113"/>
    </location>
</feature>
<accession>A0A507E7Z0</accession>
<reference evidence="15 16" key="1">
    <citation type="journal article" date="2019" name="Sci. Rep.">
        <title>Comparative genomics of chytrid fungi reveal insights into the obligate biotrophic and pathogenic lifestyle of Synchytrium endobioticum.</title>
        <authorList>
            <person name="van de Vossenberg B.T.L.H."/>
            <person name="Warris S."/>
            <person name="Nguyen H.D.T."/>
            <person name="van Gent-Pelzer M.P.E."/>
            <person name="Joly D.L."/>
            <person name="van de Geest H.C."/>
            <person name="Bonants P.J.M."/>
            <person name="Smith D.S."/>
            <person name="Levesque C.A."/>
            <person name="van der Lee T.A.J."/>
        </authorList>
    </citation>
    <scope>NUCLEOTIDE SEQUENCE [LARGE SCALE GENOMIC DNA]</scope>
    <source>
        <strain evidence="15 16">CBS 809.83</strain>
    </source>
</reference>
<feature type="region of interest" description="Disordered" evidence="11">
    <location>
        <begin position="688"/>
        <end position="707"/>
    </location>
</feature>
<dbReference type="PANTHER" id="PTHR14043:SF2">
    <property type="entry name" value="HOMEOBOX PROTEIN CUT"/>
    <property type="match status" value="1"/>
</dbReference>
<name>A0A507E7Z0_9FUNG</name>
<evidence type="ECO:0000256" key="9">
    <source>
        <dbReference type="ARBA" id="ARBA00023136"/>
    </source>
</evidence>
<evidence type="ECO:0000256" key="1">
    <source>
        <dbReference type="ARBA" id="ARBA00004409"/>
    </source>
</evidence>
<proteinExistence type="inferred from homology"/>
<feature type="coiled-coil region" evidence="10">
    <location>
        <begin position="514"/>
        <end position="562"/>
    </location>
</feature>
<dbReference type="InterPro" id="IPR012955">
    <property type="entry name" value="CASP_C"/>
</dbReference>
<evidence type="ECO:0000256" key="3">
    <source>
        <dbReference type="ARBA" id="ARBA00018691"/>
    </source>
</evidence>
<feature type="compositionally biased region" description="Low complexity" evidence="11">
    <location>
        <begin position="693"/>
        <end position="707"/>
    </location>
</feature>
<sequence>MEEDRLTIAVKAWQEINLPVLQVSLDAQGLEIVENQKEGLLSRKRLAETTKEFRKVPDEEKLKEFKTLLKAYQSEIDAITRRSKTAETAFLNLYKVFAEAPDPASLFETIAEHSRQVSQLTTIQNENVHLRDELAHTKELLANARKEEGNVTTLKSRLTKYEAMLEDMVSQKVAQKEVEMKQAMDEKIRIYKETEYSLQRQVSHMKDQITSLQTTHEVTQARLVDHSEKYDEEVAAKLGELEIVMVDLDRANLKVAQLERDNDILKADLIKYRGNAATGVEWQDPVILAEKLHSAEAELTMRLMEAERLRLQLKEAENAHHQRIADMERDLAVRTLEVKQLETRILSFDDYDEIKRELDIVKSIEFDGLDVEDLPDSLTSPTAADTPSSAATTSAPLERLLLGKNKKLQSTLTETKVELSNTQAQLSRLSNHIVELEAENGGHKALIQKLEEDMTKLENMGSNNMPSFLAQSNVMVGDTFSALVNRVAIPPRVAAKLAEGAAGPDSRGEASSIVPILTSQRDRYRQRNAELEEELRTQVSTVSDLRNEIERLKDDHVKLYERLRYAQSFGTAGENNGPMQSQNATFSSQARSRGPQQQSHSSPQQSIIPMYETRYETTLDPFAQFHQQEKARRVKEMHPIDRLAWVFSRMILGNRYLRSGFVIYCFALHALVWWAVFGGVVTGSTGIGRSTRDTTAAASGGTSTPHE</sequence>
<comment type="similarity">
    <text evidence="2">Belongs to the CASP family.</text>
</comment>
<gene>
    <name evidence="15" type="ORF">PhCBS80983_g02043</name>
</gene>
<dbReference type="GO" id="GO:0006891">
    <property type="term" value="P:intra-Golgi vesicle-mediated transport"/>
    <property type="evidence" value="ECO:0007669"/>
    <property type="project" value="InterPro"/>
</dbReference>
<keyword evidence="6 12" id="KW-1133">Transmembrane helix</keyword>
<evidence type="ECO:0000313" key="15">
    <source>
        <dbReference type="EMBL" id="TPX60032.1"/>
    </source>
</evidence>
<feature type="compositionally biased region" description="Polar residues" evidence="11">
    <location>
        <begin position="570"/>
        <end position="590"/>
    </location>
</feature>
<evidence type="ECO:0000259" key="13">
    <source>
        <dbReference type="Pfam" id="PF08172"/>
    </source>
</evidence>
<keyword evidence="5 12" id="KW-0812">Transmembrane</keyword>
<dbReference type="STRING" id="109895.A0A507E7Z0"/>
<keyword evidence="8 10" id="KW-0175">Coiled coil</keyword>
<feature type="domain" description="CASP C-terminal" evidence="13">
    <location>
        <begin position="429"/>
        <end position="675"/>
    </location>
</feature>
<dbReference type="Pfam" id="PF25398">
    <property type="entry name" value="CUX1_N"/>
    <property type="match status" value="1"/>
</dbReference>
<evidence type="ECO:0000256" key="10">
    <source>
        <dbReference type="SAM" id="Coils"/>
    </source>
</evidence>
<comment type="caution">
    <text evidence="15">The sequence shown here is derived from an EMBL/GenBank/DDBJ whole genome shotgun (WGS) entry which is preliminary data.</text>
</comment>
<dbReference type="EMBL" id="QEAQ01000019">
    <property type="protein sequence ID" value="TPX60032.1"/>
    <property type="molecule type" value="Genomic_DNA"/>
</dbReference>
<keyword evidence="9 12" id="KW-0472">Membrane</keyword>
<evidence type="ECO:0000313" key="16">
    <source>
        <dbReference type="Proteomes" id="UP000318582"/>
    </source>
</evidence>
<keyword evidence="7" id="KW-0333">Golgi apparatus</keyword>
<dbReference type="Pfam" id="PF08172">
    <property type="entry name" value="CASP_C"/>
    <property type="match status" value="1"/>
</dbReference>
<feature type="compositionally biased region" description="Low complexity" evidence="11">
    <location>
        <begin position="591"/>
        <end position="606"/>
    </location>
</feature>
<feature type="coiled-coil region" evidence="10">
    <location>
        <begin position="405"/>
        <end position="460"/>
    </location>
</feature>
<feature type="coiled-coil region" evidence="10">
    <location>
        <begin position="241"/>
        <end position="344"/>
    </location>
</feature>
<dbReference type="AlphaFoldDB" id="A0A507E7Z0"/>
<protein>
    <recommendedName>
        <fullName evidence="3">Protein CASP</fullName>
    </recommendedName>
</protein>
<keyword evidence="4" id="KW-0813">Transport</keyword>
<evidence type="ECO:0000256" key="2">
    <source>
        <dbReference type="ARBA" id="ARBA00006415"/>
    </source>
</evidence>
<organism evidence="15 16">
    <name type="scientific">Powellomyces hirtus</name>
    <dbReference type="NCBI Taxonomy" id="109895"/>
    <lineage>
        <taxon>Eukaryota</taxon>
        <taxon>Fungi</taxon>
        <taxon>Fungi incertae sedis</taxon>
        <taxon>Chytridiomycota</taxon>
        <taxon>Chytridiomycota incertae sedis</taxon>
        <taxon>Chytridiomycetes</taxon>
        <taxon>Spizellomycetales</taxon>
        <taxon>Powellomycetaceae</taxon>
        <taxon>Powellomyces</taxon>
    </lineage>
</organism>
<evidence type="ECO:0000256" key="4">
    <source>
        <dbReference type="ARBA" id="ARBA00022448"/>
    </source>
</evidence>
<evidence type="ECO:0000259" key="14">
    <source>
        <dbReference type="Pfam" id="PF25398"/>
    </source>
</evidence>
<evidence type="ECO:0000256" key="12">
    <source>
        <dbReference type="SAM" id="Phobius"/>
    </source>
</evidence>
<feature type="region of interest" description="Disordered" evidence="11">
    <location>
        <begin position="570"/>
        <end position="607"/>
    </location>
</feature>
<evidence type="ECO:0000256" key="8">
    <source>
        <dbReference type="ARBA" id="ARBA00023054"/>
    </source>
</evidence>
<feature type="coiled-coil region" evidence="10">
    <location>
        <begin position="62"/>
        <end position="89"/>
    </location>
</feature>
<evidence type="ECO:0000256" key="5">
    <source>
        <dbReference type="ARBA" id="ARBA00022692"/>
    </source>
</evidence>
<keyword evidence="16" id="KW-1185">Reference proteome</keyword>
<evidence type="ECO:0000256" key="11">
    <source>
        <dbReference type="SAM" id="MobiDB-lite"/>
    </source>
</evidence>
<evidence type="ECO:0000256" key="6">
    <source>
        <dbReference type="ARBA" id="ARBA00022989"/>
    </source>
</evidence>
<evidence type="ECO:0000256" key="7">
    <source>
        <dbReference type="ARBA" id="ARBA00023034"/>
    </source>
</evidence>
<dbReference type="PANTHER" id="PTHR14043">
    <property type="entry name" value="CCAAT DISPLACEMENT PROTEIN-RELATED"/>
    <property type="match status" value="1"/>
</dbReference>
<dbReference type="Proteomes" id="UP000318582">
    <property type="component" value="Unassembled WGS sequence"/>
</dbReference>
<comment type="subcellular location">
    <subcellularLocation>
        <location evidence="1">Golgi apparatus membrane</location>
        <topology evidence="1">Single-pass type IV membrane protein</topology>
    </subcellularLocation>
</comment>
<feature type="transmembrane region" description="Helical" evidence="12">
    <location>
        <begin position="661"/>
        <end position="682"/>
    </location>
</feature>